<feature type="region of interest" description="Disordered" evidence="2">
    <location>
        <begin position="1091"/>
        <end position="1234"/>
    </location>
</feature>
<dbReference type="Pfam" id="PF04851">
    <property type="entry name" value="ResIII"/>
    <property type="match status" value="1"/>
</dbReference>
<dbReference type="Pfam" id="PF00990">
    <property type="entry name" value="GGDEF"/>
    <property type="match status" value="1"/>
</dbReference>
<dbReference type="GO" id="GO:0003677">
    <property type="term" value="F:DNA binding"/>
    <property type="evidence" value="ECO:0007669"/>
    <property type="project" value="InterPro"/>
</dbReference>
<feature type="compositionally biased region" description="Basic and acidic residues" evidence="2">
    <location>
        <begin position="2461"/>
        <end position="2474"/>
    </location>
</feature>
<dbReference type="InterPro" id="IPR052933">
    <property type="entry name" value="DNA_Protect_Modify"/>
</dbReference>
<dbReference type="PANTHER" id="PTHR41313:SF1">
    <property type="entry name" value="DNA METHYLASE ADENINE-SPECIFIC DOMAIN-CONTAINING PROTEIN"/>
    <property type="match status" value="1"/>
</dbReference>
<dbReference type="Pfam" id="PF00271">
    <property type="entry name" value="Helicase_C"/>
    <property type="match status" value="1"/>
</dbReference>
<evidence type="ECO:0000256" key="2">
    <source>
        <dbReference type="SAM" id="MobiDB-lite"/>
    </source>
</evidence>
<feature type="domain" description="Helicase ATP-binding" evidence="4">
    <location>
        <begin position="2001"/>
        <end position="2279"/>
    </location>
</feature>
<evidence type="ECO:0000313" key="5">
    <source>
        <dbReference type="EMBL" id="NKE69909.1"/>
    </source>
</evidence>
<dbReference type="InterPro" id="IPR027417">
    <property type="entry name" value="P-loop_NTPase"/>
</dbReference>
<feature type="region of interest" description="Disordered" evidence="2">
    <location>
        <begin position="522"/>
        <end position="542"/>
    </location>
</feature>
<feature type="compositionally biased region" description="Basic and acidic residues" evidence="2">
    <location>
        <begin position="813"/>
        <end position="826"/>
    </location>
</feature>
<accession>A0A7X6IA22</accession>
<sequence>MPIIPKDQIQFDETDASASPPGGQIYKPDQIRFDDEPAQGKGLSVAGAGRPGIGLKPAHETLPGADAETMRDQPATWGETLKAIPELTYQAGKEAVGGIAQMVGEGRSTPDPMGGIVLKIAEELMPGLKTPPPPRDEAISQFGERLGAEARARSEEITPKNQTFWQKATTQAGISLGSMIPGTIASIIAGNPAPLVGSFAAQEAGQSYSEARSKGLPEGQAALYAQLNGVIEAGTEYLPAKVLFKSGTGPFKRLLNLYAAELPGENIATLSQSLNAYVNGLDPNLTGGELIERMKLTTGSTMISAGVQGGISTVGNRMAGRRGLPVEAPKATPPPTGKPPASPTEPPTFTPTHILPDGTVTQKVEEGVVVDRQGNLYSEEDATPTPGQRRPPDTSFRARDLSEIPGETPIGRGLPVEPVAAASPVEAPTDVDLLVPTDQPIPPPGRGLSLETPEALAPRVEADLTTGQVIEQPEAVRPTPVETPQVVPDAPTGPISPEIERPRPQQTIPSIRQEVEVLDEEAEDIPQPKEMDEKSPLGLKGTDKNTSLAAFVRAAGGINETQMAGDVRQRFSIREGFNLVNRKTGLPLDRLRQMAAQHGFVPEDSTPADFLEALRRDADSLKALGKGSVFSRYYSPDLPGFDSPEAKAFERRTDIKKRKIVNRMTPEEMRKELLTSAKTGIPNDRAYEEAIDNTTDKGRPHRRDVQAMIDMDGLKWVNDNLGHEAGDAFLRAIGDAIKESEIEGYHLSGDEFAAQFDREVDAYAKMEILRDVLRNGIVTVEYADGSSRQFKGLEFSYGVGSERTAADTALYSDKARRRESGERAKTSTEPPPSLVEITPPESGADNRGTPGPQDRGGSETETEDFRLTSPEAPPEEQPKAPTAQQGEMFPGSETMQTGTRPIIAEETGEFFKPLEPEIEQPSLLDQKLEEAREQVDTSPSEAQIEAGNYQKGHLRINGLDISIENPKGSTRNVGGKSFKMNFDYGYIKGTTGADKEHIDVYLGPNLESEKIFVVNQVDPDKNKFDEQKVMLGFSSPEEAKTAYLKQYDNPAFFGSMVEVSMEDFKARINGGGKLIEPAEVIKLRKRLYDEGEKKKQTGNRERLKNLLSGRGGMIETDAERKAREEKSASIQQAEESKIIASPQETADEPGSVRPTSQSPLEGTPSEEVSSTLSSGDAGEGTSRSPREDARRDQPSDDTGVDVRRGLGADEGEISSPSTGEGVARNQSHQGKPAGYDYIIRPEIDNLEEGGPKGKFKRNLDALKLLKNIEAEGRLATPEEQAVLVKYVGWGGMPAAFNEWGDWSDENRRLKEVLTEQEYEQARATTPNAHYTSPAVIAGIYKALQRFGFNGGRVIEPSMGVGHFFGLMPQEMAARSTRTGVEIDSLTGRIARQLYQTADIRIQGFEDTKLPNNFFDVAVGNVPFGDFKVNDLPYNKHNLFIHDYFFVKSLDKVRPGGVLAFITSSGSMNSGRSEKMRRLMAEQTEFIGAIRLPSSAFKKIANTEVTTDVIFLRKLLPGEKPTGPAWIESKDSDFKGEGGVPLRNNEYFIAHPEMMLGKVTDDKLHPGRMGLAPDGRDLTQAIEEAVSRLPENVFRDAPKKTVQEILERLPAPEDVKPGAFTLQDGKLYMEKGGQLVAPMTATDRPIEGVAAERVKGMIAIRDAVREVIRTQMMESSEENILRTRKQLNQTYDRFVKKYGYINSQPNNVVFRNDPDYYTLAALEKWDKEAKTATKADIFSKRTIERNLRASRVDTSKEAMLASLNEMGRLDFDRMRELTGKSDADLQSELKGLIFLNPEGSWESADEYLSGNVREKLKAAEGAAAADPRFKENVEALKAVQPEELTAGKIDLRLGASWVPPSDVRDFIKHLLGIDTRVGYSAGMATWSANFVRGNLDSTANQTQYGTSRYSGLSLIQDTLNLKTARVYDTFREPGGGERSVLNEKETLAAQEKQEAIKQAFKKWAFEDQERAERLVKIYNERFNSIRTRQYDGSHLTLPGASPIIQLRPHQKDGIWRIVQSGNTLLAHVVGAGKTFTMIGGAMELRRLGIVKKPVFVVPNHLVGEWGNQFLRLYPAANILVTTKADFEKKNRQRLMGKIATGDWDGVIVAHSAFTKLPVSDETVIEFLERELTVLRDFLEEAKREAGKSGNQIVKELEKAKKRLEAKIDARHDAIKARADRGVSFEETGIDMLLVDEADLFKNLFFPTKMTRVAGLARSESERAFDMYIKTQLINKLTNGRGIVFATGTPVSNTMAEVFTMQRYLQPQTLEGQGLSHFDAWASQFGDTVTALEQSPTGATFRMNTRFAKFTNVPELMSMFMQTMDLKNREMLNLPTPKIKGGKPEMVIAKATNELRRFVEILEKRGQAIKERKVKPEEDNMLKITGDGRKASLDIRLVQPMAPEAKSGKVNLAIRNVVDIWEKTANVRGAQLVFLDLSTPKGQKEAGDKEAPKPPASEGVEEAPLKDEGEADRAVETAEEASLRGSVYNDIKRKLILQGIPENEIAFIHDADTDAKKEQLFKNVNSGKVRILMGSTEKMGAGTNVQERLVALHHLDAPWRPRDLEQREGRIIRQGNKLYEADPENFQIQIFRYATEAPSFDLYMWQQLESKAKMIAQVMSGRTDIREIEDIGDQSIRSIEEMKAATSGNPLLKEKVEADFEIRKLSLLKSQHDDAQFRLRRRLSEMGSDIPRDKRNLELLKADIAHRDKNKSEKFKMEVGGKVYTERKDAGEQIVRIGAGLQADKKYDQWQPIGRYNGFNLEVGAYALDISIRMSRPGGMYHYANVTDTFQGTIASIDATLRGMEAAQEKIERRIDKNEKDVEEVKKEIGKPFEQEDRLNNLVARSAEIEKILKTPVPEAPKTDEPQAPAEEGEAEFSVARGAFRLTNDQYRKIVADLQRIIAPGSRVVLKGQITANAEGNEKALASWGMGDTTGDIRLAGLHRTVRLDNGQLASLIQLSLRDMNEGTPYHEAWHSVENLLLSDKEIETLRAAFPEKDWVASTERTADAFADWVAKKKIEAPGRVRLLFLKIRTFFEKLRNALRGRGFNSVEVLFEKAFAGELRDRTTRGQVGGESFSVKKYKTPEEAKQATLEARKEKEEKRNLKIKLRAAEKASKEGFRAGVSEERAKANAKIAEMKRDRTAIVNRLKNTFAEKLEEIGRVQELKDLKADILTRNVESIKQEIADYAKKHLPMEARGAMLSNVAKAKTHADLVRAFARIDKIAEQVERKGLIAEFKDVLQRISESNTIAVPYRNRIRDLLSSLEFSEGRYRRAKALMIDGEMDPATEAMMEAMSVLARRPLSDLSNDEIRAMLEEIVLLEELGRQAEITRKELWEARKEAIKEAVVSGTVPIEKPEGKALAAAQHIDLAVTPMDALIDRLDGGKGSYDGANMTYFKKPIDSAWGKFLDAIDPIKKQAWEKAGKLQLTNEDFERIGIYAADQQEGGREKLLNNGLTEEEIDAIQLRPSEMEFYQWMRKKLDLLWPRIAKIMADVYGKPFGKVKNYFSFMTDWEKLTEMEVVSRLIEAPEYAPRTKHPEMSFTKSRIGAGKQRIKLNAMEIFLRHTENAEYLLNMGPTVKMLYEVANSKEYGAAAGDRGQSLMVQWLDLIARKGGIQGDRQIAILDILRRNVGVATMSFKVSSALVQPSSIVTGASMIGRYAFTGSMDVATSKRWREFLTKNFPEIRDREADDPAFMELSDRKWLARMTKIGLGPLKKLDLYAASAITAGAYRKYLNEHGQTLDFEKPNKDAIAYAELMLRRTQASMFFKDTPLAISRGALTGNRSLDKVLFQFQNFALNNWSLIRHDLWRAGIRERNPAKAVRIFTWLTLATLAEVGLRDLAGFLTGMDDDDPVEKEMVQEALNKVPFLSHLVSAIVYQDVPIPVVSTLMRIPKGIGRMLFGKEPETKARGLVTAVEGAGRVAGIPGAAQVGQTAREALSD</sequence>
<dbReference type="InterPro" id="IPR001650">
    <property type="entry name" value="Helicase_C-like"/>
</dbReference>
<feature type="region of interest" description="Disordered" evidence="2">
    <location>
        <begin position="810"/>
        <end position="895"/>
    </location>
</feature>
<gene>
    <name evidence="5" type="ORF">MNODULE_03995</name>
</gene>
<evidence type="ECO:0000256" key="1">
    <source>
        <dbReference type="SAM" id="Coils"/>
    </source>
</evidence>
<dbReference type="InterPro" id="IPR043128">
    <property type="entry name" value="Rev_trsase/Diguanyl_cyclase"/>
</dbReference>
<evidence type="ECO:0000313" key="6">
    <source>
        <dbReference type="Proteomes" id="UP000534783"/>
    </source>
</evidence>
<feature type="region of interest" description="Disordered" evidence="2">
    <location>
        <begin position="1"/>
        <end position="54"/>
    </location>
</feature>
<feature type="compositionally biased region" description="Basic and acidic residues" evidence="2">
    <location>
        <begin position="1091"/>
        <end position="1104"/>
    </location>
</feature>
<dbReference type="Gene3D" id="3.30.70.270">
    <property type="match status" value="1"/>
</dbReference>
<dbReference type="Gene3D" id="3.40.50.300">
    <property type="entry name" value="P-loop containing nucleotide triphosphate hydrolases"/>
    <property type="match status" value="2"/>
</dbReference>
<reference evidence="5 6" key="1">
    <citation type="journal article" date="2020" name="Nature">
        <title>Bacterial chemolithoautotrophy via manganese oxidation.</title>
        <authorList>
            <person name="Yu H."/>
            <person name="Leadbetter J.R."/>
        </authorList>
    </citation>
    <scope>NUCLEOTIDE SEQUENCE [LARGE SCALE GENOMIC DNA]</scope>
    <source>
        <strain evidence="5 6">Mn-1</strain>
    </source>
</reference>
<dbReference type="SUPFAM" id="SSF55073">
    <property type="entry name" value="Nucleotide cyclase"/>
    <property type="match status" value="1"/>
</dbReference>
<feature type="coiled-coil region" evidence="1">
    <location>
        <begin position="2799"/>
        <end position="2826"/>
    </location>
</feature>
<feature type="compositionally biased region" description="Basic and acidic residues" evidence="2">
    <location>
        <begin position="1117"/>
        <end position="1127"/>
    </location>
</feature>
<dbReference type="InterPro" id="IPR029787">
    <property type="entry name" value="Nucleotide_cyclase"/>
</dbReference>
<feature type="compositionally biased region" description="Pro residues" evidence="2">
    <location>
        <begin position="331"/>
        <end position="349"/>
    </location>
</feature>
<dbReference type="Proteomes" id="UP000534783">
    <property type="component" value="Unassembled WGS sequence"/>
</dbReference>
<comment type="caution">
    <text evidence="5">The sequence shown here is derived from an EMBL/GenBank/DDBJ whole genome shotgun (WGS) entry which is preliminary data.</text>
</comment>
<dbReference type="SUPFAM" id="SSF52540">
    <property type="entry name" value="P-loop containing nucleoside triphosphate hydrolases"/>
    <property type="match status" value="2"/>
</dbReference>
<dbReference type="InterPro" id="IPR029063">
    <property type="entry name" value="SAM-dependent_MTases_sf"/>
</dbReference>
<feature type="region of interest" description="Disordered" evidence="2">
    <location>
        <begin position="324"/>
        <end position="356"/>
    </location>
</feature>
<dbReference type="PANTHER" id="PTHR41313">
    <property type="entry name" value="ADENINE-SPECIFIC METHYLTRANSFERASE"/>
    <property type="match status" value="1"/>
</dbReference>
<dbReference type="SMART" id="SM00487">
    <property type="entry name" value="DEXDc"/>
    <property type="match status" value="1"/>
</dbReference>
<keyword evidence="6" id="KW-1185">Reference proteome</keyword>
<dbReference type="CDD" id="cd01949">
    <property type="entry name" value="GGDEF"/>
    <property type="match status" value="1"/>
</dbReference>
<dbReference type="GO" id="GO:0005524">
    <property type="term" value="F:ATP binding"/>
    <property type="evidence" value="ECO:0007669"/>
    <property type="project" value="InterPro"/>
</dbReference>
<feature type="region of interest" description="Disordered" evidence="2">
    <location>
        <begin position="2439"/>
        <end position="2477"/>
    </location>
</feature>
<feature type="region of interest" description="Disordered" evidence="2">
    <location>
        <begin position="375"/>
        <end position="415"/>
    </location>
</feature>
<feature type="domain" description="GGDEF" evidence="3">
    <location>
        <begin position="667"/>
        <end position="822"/>
    </location>
</feature>
<dbReference type="SMART" id="SM00267">
    <property type="entry name" value="GGDEF"/>
    <property type="match status" value="1"/>
</dbReference>
<evidence type="ECO:0000259" key="4">
    <source>
        <dbReference type="SMART" id="SM00487"/>
    </source>
</evidence>
<keyword evidence="1" id="KW-0175">Coiled coil</keyword>
<feature type="compositionally biased region" description="Polar residues" evidence="2">
    <location>
        <begin position="1214"/>
        <end position="1229"/>
    </location>
</feature>
<name>A0A7X6IA22_9BACT</name>
<organism evidence="5 6">
    <name type="scientific">Candidatus Manganitrophus noduliformans</name>
    <dbReference type="NCBI Taxonomy" id="2606439"/>
    <lineage>
        <taxon>Bacteria</taxon>
        <taxon>Pseudomonadati</taxon>
        <taxon>Nitrospirota</taxon>
        <taxon>Nitrospiria</taxon>
        <taxon>Candidatus Troglogloeales</taxon>
        <taxon>Candidatus Manganitrophaceae</taxon>
        <taxon>Candidatus Manganitrophus</taxon>
    </lineage>
</organism>
<feature type="compositionally biased region" description="Basic and acidic residues" evidence="2">
    <location>
        <begin position="2440"/>
        <end position="2450"/>
    </location>
</feature>
<feature type="compositionally biased region" description="Basic and acidic residues" evidence="2">
    <location>
        <begin position="1184"/>
        <end position="1207"/>
    </location>
</feature>
<dbReference type="InterPro" id="IPR006935">
    <property type="entry name" value="Helicase/UvrB_N"/>
</dbReference>
<dbReference type="InterPro" id="IPR014001">
    <property type="entry name" value="Helicase_ATP-bd"/>
</dbReference>
<dbReference type="RefSeq" id="WP_168058192.1">
    <property type="nucleotide sequence ID" value="NZ_VTOW01000001.1"/>
</dbReference>
<feature type="compositionally biased region" description="Basic and acidic residues" evidence="2">
    <location>
        <begin position="390"/>
        <end position="402"/>
    </location>
</feature>
<protein>
    <submittedName>
        <fullName evidence="5">Diguanylate cyclase</fullName>
    </submittedName>
</protein>
<dbReference type="EMBL" id="VTOW01000001">
    <property type="protein sequence ID" value="NKE69909.1"/>
    <property type="molecule type" value="Genomic_DNA"/>
</dbReference>
<dbReference type="InterPro" id="IPR041595">
    <property type="entry name" value="Inorganic_Pase"/>
</dbReference>
<dbReference type="NCBIfam" id="TIGR00254">
    <property type="entry name" value="GGDEF"/>
    <property type="match status" value="1"/>
</dbReference>
<feature type="coiled-coil region" evidence="1">
    <location>
        <begin position="3086"/>
        <end position="3139"/>
    </location>
</feature>
<dbReference type="SUPFAM" id="SSF53335">
    <property type="entry name" value="S-adenosyl-L-methionine-dependent methyltransferases"/>
    <property type="match status" value="1"/>
</dbReference>
<evidence type="ECO:0000259" key="3">
    <source>
        <dbReference type="SMART" id="SM00267"/>
    </source>
</evidence>
<feature type="compositionally biased region" description="Polar residues" evidence="2">
    <location>
        <begin position="1153"/>
        <end position="1174"/>
    </location>
</feature>
<feature type="coiled-coil region" evidence="1">
    <location>
        <begin position="2123"/>
        <end position="2172"/>
    </location>
</feature>
<proteinExistence type="predicted"/>
<feature type="region of interest" description="Disordered" evidence="2">
    <location>
        <begin position="477"/>
        <end position="502"/>
    </location>
</feature>
<feature type="compositionally biased region" description="Basic and acidic residues" evidence="2">
    <location>
        <begin position="526"/>
        <end position="535"/>
    </location>
</feature>
<dbReference type="Gene3D" id="3.40.50.150">
    <property type="entry name" value="Vaccinia Virus protein VP39"/>
    <property type="match status" value="1"/>
</dbReference>
<dbReference type="Pfam" id="PF18823">
    <property type="entry name" value="InPase"/>
    <property type="match status" value="1"/>
</dbReference>
<dbReference type="GO" id="GO:0016787">
    <property type="term" value="F:hydrolase activity"/>
    <property type="evidence" value="ECO:0007669"/>
    <property type="project" value="InterPro"/>
</dbReference>
<dbReference type="InterPro" id="IPR000160">
    <property type="entry name" value="GGDEF_dom"/>
</dbReference>